<dbReference type="PROSITE" id="PS50600">
    <property type="entry name" value="ULP_PROTEASE"/>
    <property type="match status" value="1"/>
</dbReference>
<dbReference type="InterPro" id="IPR003653">
    <property type="entry name" value="Peptidase_C48_C"/>
</dbReference>
<keyword evidence="3" id="KW-0378">Hydrolase</keyword>
<dbReference type="GO" id="GO:0005634">
    <property type="term" value="C:nucleus"/>
    <property type="evidence" value="ECO:0007669"/>
    <property type="project" value="TreeGrafter"/>
</dbReference>
<dbReference type="PANTHER" id="PTHR12606">
    <property type="entry name" value="SENTRIN/SUMO-SPECIFIC PROTEASE"/>
    <property type="match status" value="1"/>
</dbReference>
<dbReference type="EMBL" id="ML002244">
    <property type="protein sequence ID" value="RKP39788.1"/>
    <property type="molecule type" value="Genomic_DNA"/>
</dbReference>
<feature type="domain" description="Ubiquitin-like protease family profile" evidence="5">
    <location>
        <begin position="14"/>
        <end position="177"/>
    </location>
</feature>
<evidence type="ECO:0000256" key="3">
    <source>
        <dbReference type="ARBA" id="ARBA00022801"/>
    </source>
</evidence>
<dbReference type="InterPro" id="IPR038765">
    <property type="entry name" value="Papain-like_cys_pep_sf"/>
</dbReference>
<evidence type="ECO:0000313" key="7">
    <source>
        <dbReference type="Proteomes" id="UP000268162"/>
    </source>
</evidence>
<evidence type="ECO:0000256" key="4">
    <source>
        <dbReference type="ARBA" id="ARBA00022807"/>
    </source>
</evidence>
<protein>
    <recommendedName>
        <fullName evidence="5">Ubiquitin-like protease family profile domain-containing protein</fullName>
    </recommendedName>
</protein>
<organism evidence="6 7">
    <name type="scientific">Dimargaris cristalligena</name>
    <dbReference type="NCBI Taxonomy" id="215637"/>
    <lineage>
        <taxon>Eukaryota</taxon>
        <taxon>Fungi</taxon>
        <taxon>Fungi incertae sedis</taxon>
        <taxon>Zoopagomycota</taxon>
        <taxon>Kickxellomycotina</taxon>
        <taxon>Dimargaritomycetes</taxon>
        <taxon>Dimargaritales</taxon>
        <taxon>Dimargaritaceae</taxon>
        <taxon>Dimargaris</taxon>
    </lineage>
</organism>
<dbReference type="GO" id="GO:0016929">
    <property type="term" value="F:deSUMOylase activity"/>
    <property type="evidence" value="ECO:0007669"/>
    <property type="project" value="TreeGrafter"/>
</dbReference>
<dbReference type="Proteomes" id="UP000268162">
    <property type="component" value="Unassembled WGS sequence"/>
</dbReference>
<sequence>MWTKLELVVEAYNIPISGSDLRTLTDGQWLNDEVINFYVSMIVERSKTSDTLPQVHTFNTFFYAKLRDEGYSKVRRWSKKNDIFAKDLVVIPVHLPGHWTCAVVNVKRKRIEYYDSMLGSNPQVFKLIRGYLESEHTEKKKQPLNLSDWEDYCPKNIPRQQNGYDCGVFTCMFAEYCCREATFDFTQKQMPYLRKRMMYEIATNQLLLS</sequence>
<dbReference type="Gene3D" id="3.40.395.10">
    <property type="entry name" value="Adenoviral Proteinase, Chain A"/>
    <property type="match status" value="1"/>
</dbReference>
<gene>
    <name evidence="6" type="ORF">BJ085DRAFT_43705</name>
</gene>
<dbReference type="GO" id="GO:0006508">
    <property type="term" value="P:proteolysis"/>
    <property type="evidence" value="ECO:0007669"/>
    <property type="project" value="UniProtKB-KW"/>
</dbReference>
<dbReference type="PANTHER" id="PTHR12606:SF141">
    <property type="entry name" value="GH15225P-RELATED"/>
    <property type="match status" value="1"/>
</dbReference>
<dbReference type="GO" id="GO:0016926">
    <property type="term" value="P:protein desumoylation"/>
    <property type="evidence" value="ECO:0007669"/>
    <property type="project" value="TreeGrafter"/>
</dbReference>
<keyword evidence="7" id="KW-1185">Reference proteome</keyword>
<keyword evidence="4" id="KW-0788">Thiol protease</keyword>
<name>A0A4Q0A1W3_9FUNG</name>
<dbReference type="SUPFAM" id="SSF54001">
    <property type="entry name" value="Cysteine proteinases"/>
    <property type="match status" value="1"/>
</dbReference>
<dbReference type="AlphaFoldDB" id="A0A4Q0A1W3"/>
<evidence type="ECO:0000256" key="1">
    <source>
        <dbReference type="ARBA" id="ARBA00005234"/>
    </source>
</evidence>
<reference evidence="7" key="1">
    <citation type="journal article" date="2018" name="Nat. Microbiol.">
        <title>Leveraging single-cell genomics to expand the fungal tree of life.</title>
        <authorList>
            <person name="Ahrendt S.R."/>
            <person name="Quandt C.A."/>
            <person name="Ciobanu D."/>
            <person name="Clum A."/>
            <person name="Salamov A."/>
            <person name="Andreopoulos B."/>
            <person name="Cheng J.F."/>
            <person name="Woyke T."/>
            <person name="Pelin A."/>
            <person name="Henrissat B."/>
            <person name="Reynolds N.K."/>
            <person name="Benny G.L."/>
            <person name="Smith M.E."/>
            <person name="James T.Y."/>
            <person name="Grigoriev I.V."/>
        </authorList>
    </citation>
    <scope>NUCLEOTIDE SEQUENCE [LARGE SCALE GENOMIC DNA]</scope>
    <source>
        <strain evidence="7">RSA 468</strain>
    </source>
</reference>
<dbReference type="STRING" id="215637.A0A4Q0A1W3"/>
<proteinExistence type="inferred from homology"/>
<evidence type="ECO:0000256" key="2">
    <source>
        <dbReference type="ARBA" id="ARBA00022670"/>
    </source>
</evidence>
<evidence type="ECO:0000313" key="6">
    <source>
        <dbReference type="EMBL" id="RKP39788.1"/>
    </source>
</evidence>
<keyword evidence="2" id="KW-0645">Protease</keyword>
<comment type="similarity">
    <text evidence="1">Belongs to the peptidase C48 family.</text>
</comment>
<evidence type="ECO:0000259" key="5">
    <source>
        <dbReference type="PROSITE" id="PS50600"/>
    </source>
</evidence>
<dbReference type="Pfam" id="PF02902">
    <property type="entry name" value="Peptidase_C48"/>
    <property type="match status" value="1"/>
</dbReference>
<dbReference type="GO" id="GO:0060255">
    <property type="term" value="P:regulation of macromolecule metabolic process"/>
    <property type="evidence" value="ECO:0007669"/>
    <property type="project" value="UniProtKB-ARBA"/>
</dbReference>
<dbReference type="GO" id="GO:0080090">
    <property type="term" value="P:regulation of primary metabolic process"/>
    <property type="evidence" value="ECO:0007669"/>
    <property type="project" value="UniProtKB-ARBA"/>
</dbReference>
<dbReference type="FunFam" id="3.40.395.10:FF:000001">
    <property type="entry name" value="Sentrin-specific protease 1"/>
    <property type="match status" value="1"/>
</dbReference>
<accession>A0A4Q0A1W3</accession>